<dbReference type="Proteomes" id="UP001472677">
    <property type="component" value="Unassembled WGS sequence"/>
</dbReference>
<organism evidence="3 4">
    <name type="scientific">Hibiscus sabdariffa</name>
    <name type="common">roselle</name>
    <dbReference type="NCBI Taxonomy" id="183260"/>
    <lineage>
        <taxon>Eukaryota</taxon>
        <taxon>Viridiplantae</taxon>
        <taxon>Streptophyta</taxon>
        <taxon>Embryophyta</taxon>
        <taxon>Tracheophyta</taxon>
        <taxon>Spermatophyta</taxon>
        <taxon>Magnoliopsida</taxon>
        <taxon>eudicotyledons</taxon>
        <taxon>Gunneridae</taxon>
        <taxon>Pentapetalae</taxon>
        <taxon>rosids</taxon>
        <taxon>malvids</taxon>
        <taxon>Malvales</taxon>
        <taxon>Malvaceae</taxon>
        <taxon>Malvoideae</taxon>
        <taxon>Hibiscus</taxon>
    </lineage>
</organism>
<proteinExistence type="predicted"/>
<protein>
    <submittedName>
        <fullName evidence="3">Uncharacterized protein</fullName>
    </submittedName>
</protein>
<keyword evidence="2" id="KW-1133">Transmembrane helix</keyword>
<comment type="caution">
    <text evidence="3">The sequence shown here is derived from an EMBL/GenBank/DDBJ whole genome shotgun (WGS) entry which is preliminary data.</text>
</comment>
<feature type="compositionally biased region" description="Polar residues" evidence="1">
    <location>
        <begin position="39"/>
        <end position="52"/>
    </location>
</feature>
<evidence type="ECO:0000256" key="2">
    <source>
        <dbReference type="SAM" id="Phobius"/>
    </source>
</evidence>
<keyword evidence="2" id="KW-0472">Membrane</keyword>
<evidence type="ECO:0000313" key="4">
    <source>
        <dbReference type="Proteomes" id="UP001472677"/>
    </source>
</evidence>
<name>A0ABR2CFQ1_9ROSI</name>
<feature type="region of interest" description="Disordered" evidence="1">
    <location>
        <begin position="34"/>
        <end position="61"/>
    </location>
</feature>
<dbReference type="EMBL" id="JBBPBM010000053">
    <property type="protein sequence ID" value="KAK8518361.1"/>
    <property type="molecule type" value="Genomic_DNA"/>
</dbReference>
<sequence>MASTTMYAAIPAVAVAAAGMFSFARNLKAKEFGGAGTRSIGSTPAKRNQNGEKTPPPLKVAPQFDGLNCFETLVGS</sequence>
<reference evidence="3 4" key="1">
    <citation type="journal article" date="2024" name="G3 (Bethesda)">
        <title>Genome assembly of Hibiscus sabdariffa L. provides insights into metabolisms of medicinal natural products.</title>
        <authorList>
            <person name="Kim T."/>
        </authorList>
    </citation>
    <scope>NUCLEOTIDE SEQUENCE [LARGE SCALE GENOMIC DNA]</scope>
    <source>
        <strain evidence="3">TK-2024</strain>
        <tissue evidence="3">Old leaves</tissue>
    </source>
</reference>
<feature type="transmembrane region" description="Helical" evidence="2">
    <location>
        <begin position="6"/>
        <end position="24"/>
    </location>
</feature>
<keyword evidence="2" id="KW-0812">Transmembrane</keyword>
<gene>
    <name evidence="3" type="ORF">V6N12_017510</name>
</gene>
<accession>A0ABR2CFQ1</accession>
<evidence type="ECO:0000313" key="3">
    <source>
        <dbReference type="EMBL" id="KAK8518361.1"/>
    </source>
</evidence>
<keyword evidence="4" id="KW-1185">Reference proteome</keyword>
<evidence type="ECO:0000256" key="1">
    <source>
        <dbReference type="SAM" id="MobiDB-lite"/>
    </source>
</evidence>